<protein>
    <recommendedName>
        <fullName evidence="2">Pyruvate phosphate dikinase AMP/ATP-binding domain-containing protein</fullName>
    </recommendedName>
</protein>
<dbReference type="GO" id="GO:0005524">
    <property type="term" value="F:ATP binding"/>
    <property type="evidence" value="ECO:0007669"/>
    <property type="project" value="InterPro"/>
</dbReference>
<evidence type="ECO:0000313" key="4">
    <source>
        <dbReference type="Proteomes" id="UP000244178"/>
    </source>
</evidence>
<reference evidence="3 4" key="1">
    <citation type="submission" date="2018-03" db="EMBL/GenBank/DDBJ databases">
        <title>Draft genome sequence of the plant growth promoting rhizobacterium Pseudomonas protegens strain BNJ-SS-45 isolated from wheat (Triticum aestivum) rhizosphere.</title>
        <authorList>
            <person name="Bajpai A."/>
            <person name="Shende K."/>
            <person name="Meena N."/>
            <person name="Upadhyayula S.R."/>
            <person name="Suravajhala P."/>
            <person name="Medicherla K.M."/>
            <person name="Johri B.N."/>
        </authorList>
    </citation>
    <scope>NUCLEOTIDE SEQUENCE [LARGE SCALE GENOMIC DNA]</scope>
    <source>
        <strain evidence="3 4">BNJ-SS-45</strain>
    </source>
</reference>
<dbReference type="SUPFAM" id="SSF52009">
    <property type="entry name" value="Phosphohistidine domain"/>
    <property type="match status" value="1"/>
</dbReference>
<keyword evidence="1" id="KW-0812">Transmembrane</keyword>
<proteinExistence type="predicted"/>
<accession>A0A2T6GAZ3</accession>
<keyword evidence="1" id="KW-0472">Membrane</keyword>
<evidence type="ECO:0000313" key="3">
    <source>
        <dbReference type="EMBL" id="PUA41317.1"/>
    </source>
</evidence>
<dbReference type="Gene3D" id="3.30.470.20">
    <property type="entry name" value="ATP-grasp fold, B domain"/>
    <property type="match status" value="1"/>
</dbReference>
<dbReference type="SUPFAM" id="SSF56059">
    <property type="entry name" value="Glutathione synthetase ATP-binding domain-like"/>
    <property type="match status" value="1"/>
</dbReference>
<comment type="caution">
    <text evidence="3">The sequence shown here is derived from an EMBL/GenBank/DDBJ whole genome shotgun (WGS) entry which is preliminary data.</text>
</comment>
<evidence type="ECO:0000256" key="1">
    <source>
        <dbReference type="SAM" id="Phobius"/>
    </source>
</evidence>
<keyword evidence="1" id="KW-1133">Transmembrane helix</keyword>
<name>A0A2T6GAZ3_9PSED</name>
<dbReference type="InterPro" id="IPR036637">
    <property type="entry name" value="Phosphohistidine_dom_sf"/>
</dbReference>
<gene>
    <name evidence="3" type="ORF">C5U62_32605</name>
</gene>
<organism evidence="3 4">
    <name type="scientific">Pseudomonas protegens</name>
    <dbReference type="NCBI Taxonomy" id="380021"/>
    <lineage>
        <taxon>Bacteria</taxon>
        <taxon>Pseudomonadati</taxon>
        <taxon>Pseudomonadota</taxon>
        <taxon>Gammaproteobacteria</taxon>
        <taxon>Pseudomonadales</taxon>
        <taxon>Pseudomonadaceae</taxon>
        <taxon>Pseudomonas</taxon>
    </lineage>
</organism>
<dbReference type="EMBL" id="PYJM01000016">
    <property type="protein sequence ID" value="PUA41317.1"/>
    <property type="molecule type" value="Genomic_DNA"/>
</dbReference>
<dbReference type="PANTHER" id="PTHR43615">
    <property type="entry name" value="PHOSPHOENOLPYRUVATE SYNTHASE-RELATED"/>
    <property type="match status" value="1"/>
</dbReference>
<dbReference type="PANTHER" id="PTHR43615:SF1">
    <property type="entry name" value="PPDK_N DOMAIN-CONTAINING PROTEIN"/>
    <property type="match status" value="1"/>
</dbReference>
<dbReference type="Gene3D" id="3.30.1490.20">
    <property type="entry name" value="ATP-grasp fold, A domain"/>
    <property type="match status" value="1"/>
</dbReference>
<dbReference type="InterPro" id="IPR002192">
    <property type="entry name" value="PPDK_AMP/ATP-bd"/>
</dbReference>
<dbReference type="Proteomes" id="UP000244178">
    <property type="component" value="Unassembled WGS sequence"/>
</dbReference>
<sequence length="625" mass="67869">MDMPLPGKYQNLMVASERTTVPPTILLGESFFATSIENYQVVNEAIERVLHKIQATSGAFLQDHAAELRKLAGQLKPTTAFDDAVAEAVGKLLPKASSGLAVRSAAVSEDNGNHSYAGLYKTFLGVPSDIGSIGKAILEVWTSYFEYAAVGERLSAGSLVDGLRMNVMVQPLIPATIAGVAFSASPQLGAGAQLEFVEGTGDALVSGWKTPVLVNEERLSELTGAQQVACRQVFEATHQLRNLFGYEVDVEWAFVDDQLYVLQVRPITTLVRDSDDDIGELRIYDLFGMSEQEMQTLRPLPVYVEYFRSKRGPLFKFAASRDVAVGGAKLVYFDNLFLTTNPDDVSILEHFQADQVILDVNDNMRQIVLPKAKLLEELRRISSASSRRYCVLIRDYLRGDVGVITRVVANDDVLVEYTKEGLLALNRGGAKTDVAIVNKHAEPVGPFNPSALASLISATHVAQQTFGPVQLEWVLSGDRLFLIDMSSLSDAGVVMSNQSGELVVSVGHVTGPICLIEDSPELLELSDGPAVSLTGVPDIETMGKTFDEIMRRIQDHKVPPIVMVSRPYAALAPLIPHVAGFVFSGAAVLCHLAILLRERGVPAVASESIFESLYDGVSYTLDARP</sequence>
<dbReference type="InterPro" id="IPR051549">
    <property type="entry name" value="PEP_Utilizing_Enz"/>
</dbReference>
<dbReference type="InterPro" id="IPR013815">
    <property type="entry name" value="ATP_grasp_subdomain_1"/>
</dbReference>
<evidence type="ECO:0000259" key="2">
    <source>
        <dbReference type="Pfam" id="PF01326"/>
    </source>
</evidence>
<feature type="domain" description="Pyruvate phosphate dikinase AMP/ATP-binding" evidence="2">
    <location>
        <begin position="7"/>
        <end position="211"/>
    </location>
</feature>
<dbReference type="Pfam" id="PF01326">
    <property type="entry name" value="PPDK_N"/>
    <property type="match status" value="1"/>
</dbReference>
<dbReference type="AlphaFoldDB" id="A0A2T6GAZ3"/>
<feature type="transmembrane region" description="Helical" evidence="1">
    <location>
        <begin position="574"/>
        <end position="596"/>
    </location>
</feature>
<dbReference type="RefSeq" id="WP_108546563.1">
    <property type="nucleotide sequence ID" value="NZ_PYJM01000016.1"/>
</dbReference>
<dbReference type="GO" id="GO:0016301">
    <property type="term" value="F:kinase activity"/>
    <property type="evidence" value="ECO:0007669"/>
    <property type="project" value="InterPro"/>
</dbReference>